<evidence type="ECO:0000313" key="2">
    <source>
        <dbReference type="EMBL" id="KAF7491125.1"/>
    </source>
</evidence>
<sequence length="151" mass="17000">MSRSRTPPRMINSSISSSVTKKTKTKSSKIKAKKSTAKRRSNLDDLRNSPNFDGSPKMIAMKKSKKAKISKAKSSAKTHQETKAIKILAKSSPRRKSKRIREQLLSPIVQSSLQSSPTLFNGKSELSNSKIISYLPEETTTQTNYRWGWTR</sequence>
<dbReference type="AlphaFoldDB" id="A0A834R5Y3"/>
<feature type="region of interest" description="Disordered" evidence="1">
    <location>
        <begin position="1"/>
        <end position="58"/>
    </location>
</feature>
<dbReference type="Proteomes" id="UP000070412">
    <property type="component" value="Unassembled WGS sequence"/>
</dbReference>
<evidence type="ECO:0000313" key="3">
    <source>
        <dbReference type="EnsemblMetazoa" id="KAF7491125.1"/>
    </source>
</evidence>
<accession>A0A834R5Y3</accession>
<name>A0A834R5Y3_SARSC</name>
<keyword evidence="4" id="KW-1185">Reference proteome</keyword>
<reference evidence="4" key="1">
    <citation type="journal article" date="2020" name="PLoS Negl. Trop. Dis.">
        <title>High-quality nuclear genome for Sarcoptes scabiei-A critical resource for a neglected parasite.</title>
        <authorList>
            <person name="Korhonen P.K."/>
            <person name="Gasser R.B."/>
            <person name="Ma G."/>
            <person name="Wang T."/>
            <person name="Stroehlein A.J."/>
            <person name="Young N.D."/>
            <person name="Ang C.S."/>
            <person name="Fernando D.D."/>
            <person name="Lu H.C."/>
            <person name="Taylor S."/>
            <person name="Reynolds S.L."/>
            <person name="Mofiz E."/>
            <person name="Najaraj S.H."/>
            <person name="Gowda H."/>
            <person name="Madugundu A."/>
            <person name="Renuse S."/>
            <person name="Holt D."/>
            <person name="Pandey A."/>
            <person name="Papenfuss A.T."/>
            <person name="Fischer K."/>
        </authorList>
    </citation>
    <scope>NUCLEOTIDE SEQUENCE [LARGE SCALE GENOMIC DNA]</scope>
</reference>
<feature type="compositionally biased region" description="Basic residues" evidence="1">
    <location>
        <begin position="21"/>
        <end position="40"/>
    </location>
</feature>
<gene>
    <name evidence="2" type="ORF">SSS_2366</name>
</gene>
<reference evidence="3" key="3">
    <citation type="submission" date="2022-06" db="UniProtKB">
        <authorList>
            <consortium name="EnsemblMetazoa"/>
        </authorList>
    </citation>
    <scope>IDENTIFICATION</scope>
</reference>
<organism evidence="2">
    <name type="scientific">Sarcoptes scabiei</name>
    <name type="common">Itch mite</name>
    <name type="synonym">Acarus scabiei</name>
    <dbReference type="NCBI Taxonomy" id="52283"/>
    <lineage>
        <taxon>Eukaryota</taxon>
        <taxon>Metazoa</taxon>
        <taxon>Ecdysozoa</taxon>
        <taxon>Arthropoda</taxon>
        <taxon>Chelicerata</taxon>
        <taxon>Arachnida</taxon>
        <taxon>Acari</taxon>
        <taxon>Acariformes</taxon>
        <taxon>Sarcoptiformes</taxon>
        <taxon>Astigmata</taxon>
        <taxon>Psoroptidia</taxon>
        <taxon>Sarcoptoidea</taxon>
        <taxon>Sarcoptidae</taxon>
        <taxon>Sarcoptinae</taxon>
        <taxon>Sarcoptes</taxon>
    </lineage>
</organism>
<evidence type="ECO:0000256" key="1">
    <source>
        <dbReference type="SAM" id="MobiDB-lite"/>
    </source>
</evidence>
<dbReference type="EMBL" id="WVUK01000061">
    <property type="protein sequence ID" value="KAF7491125.1"/>
    <property type="molecule type" value="Genomic_DNA"/>
</dbReference>
<protein>
    <submittedName>
        <fullName evidence="2 3">Uncharacterized protein</fullName>
    </submittedName>
</protein>
<evidence type="ECO:0000313" key="4">
    <source>
        <dbReference type="Proteomes" id="UP000070412"/>
    </source>
</evidence>
<proteinExistence type="predicted"/>
<dbReference type="EnsemblMetazoa" id="SSS_2366s_mrna">
    <property type="protein sequence ID" value="KAF7491125.1"/>
    <property type="gene ID" value="SSS_2366"/>
</dbReference>
<reference evidence="2" key="2">
    <citation type="submission" date="2020-01" db="EMBL/GenBank/DDBJ databases">
        <authorList>
            <person name="Korhonen P.K.K."/>
            <person name="Guangxu M.G."/>
            <person name="Wang T.W."/>
            <person name="Stroehlein A.J.S."/>
            <person name="Young N.D."/>
            <person name="Ang C.-S.A."/>
            <person name="Fernando D.W.F."/>
            <person name="Lu H.L."/>
            <person name="Taylor S.T."/>
            <person name="Ehtesham M.E.M."/>
            <person name="Najaraj S.H.N."/>
            <person name="Harsha G.H.G."/>
            <person name="Madugundu A.M."/>
            <person name="Renuse S.R."/>
            <person name="Holt D.H."/>
            <person name="Pandey A.P."/>
            <person name="Papenfuss A.P."/>
            <person name="Gasser R.B.G."/>
            <person name="Fischer K.F."/>
        </authorList>
    </citation>
    <scope>NUCLEOTIDE SEQUENCE</scope>
    <source>
        <strain evidence="2">SSS_KF_BRIS2020</strain>
    </source>
</reference>